<dbReference type="RefSeq" id="WP_379907019.1">
    <property type="nucleotide sequence ID" value="NZ_JBHRTR010000054.1"/>
</dbReference>
<dbReference type="Pfam" id="PF01343">
    <property type="entry name" value="Peptidase_S49"/>
    <property type="match status" value="1"/>
</dbReference>
<evidence type="ECO:0000313" key="8">
    <source>
        <dbReference type="Proteomes" id="UP001595528"/>
    </source>
</evidence>
<dbReference type="Gene3D" id="6.20.330.10">
    <property type="match status" value="1"/>
</dbReference>
<accession>A0ABV7LA72</accession>
<keyword evidence="8" id="KW-1185">Reference proteome</keyword>
<keyword evidence="2" id="KW-0645">Protease</keyword>
<comment type="similarity">
    <text evidence="1">Belongs to the peptidase S49 family.</text>
</comment>
<comment type="caution">
    <text evidence="7">The sequence shown here is derived from an EMBL/GenBank/DDBJ whole genome shotgun (WGS) entry which is preliminary data.</text>
</comment>
<evidence type="ECO:0000256" key="3">
    <source>
        <dbReference type="ARBA" id="ARBA00022801"/>
    </source>
</evidence>
<feature type="region of interest" description="Disordered" evidence="5">
    <location>
        <begin position="1"/>
        <end position="24"/>
    </location>
</feature>
<dbReference type="EMBL" id="JBHRTR010000054">
    <property type="protein sequence ID" value="MFC3231522.1"/>
    <property type="molecule type" value="Genomic_DNA"/>
</dbReference>
<dbReference type="Proteomes" id="UP001595528">
    <property type="component" value="Unassembled WGS sequence"/>
</dbReference>
<dbReference type="InterPro" id="IPR029045">
    <property type="entry name" value="ClpP/crotonase-like_dom_sf"/>
</dbReference>
<protein>
    <submittedName>
        <fullName evidence="7">S49 family peptidase</fullName>
    </submittedName>
</protein>
<feature type="domain" description="Peptidase S49" evidence="6">
    <location>
        <begin position="109"/>
        <end position="252"/>
    </location>
</feature>
<evidence type="ECO:0000313" key="7">
    <source>
        <dbReference type="EMBL" id="MFC3231522.1"/>
    </source>
</evidence>
<dbReference type="InterPro" id="IPR047272">
    <property type="entry name" value="S49_SppA_C"/>
</dbReference>
<dbReference type="SUPFAM" id="SSF52096">
    <property type="entry name" value="ClpP/crotonase"/>
    <property type="match status" value="1"/>
</dbReference>
<sequence length="317" mass="34370">MSSTDQSAAQPGPDPARAPRPAERRALWPPRRWFRRRPQVTVLRLYGVIGPPAGGLRGSRLNLEALAGPIEEAFKPKGLAAVALAINSPGGAPMQSAAIAGRIRQLADEKNVPVIAFAEDVAASGGYWLACAADEIYADRASILGSIGVIAAGFGAQGLLEKLGLERRVHTAGTQKSFLDPFLPERAEDVARLKDLQNRLHEAFTDWVRARRGTKLAADREAELFSGAFWLGGEAQALGLVDGIGDLRSVMRARFGKNVRLRPIRTRSSWLQRRMGLHMDRQGGPVSAADWAPGLAVLPERILAAVEDRLLWNRFGL</sequence>
<dbReference type="CDD" id="cd07023">
    <property type="entry name" value="S49_Sppa_N_C"/>
    <property type="match status" value="1"/>
</dbReference>
<keyword evidence="3" id="KW-0378">Hydrolase</keyword>
<evidence type="ECO:0000256" key="1">
    <source>
        <dbReference type="ARBA" id="ARBA00008683"/>
    </source>
</evidence>
<reference evidence="8" key="1">
    <citation type="journal article" date="2019" name="Int. J. Syst. Evol. Microbiol.">
        <title>The Global Catalogue of Microorganisms (GCM) 10K type strain sequencing project: providing services to taxonomists for standard genome sequencing and annotation.</title>
        <authorList>
            <consortium name="The Broad Institute Genomics Platform"/>
            <consortium name="The Broad Institute Genome Sequencing Center for Infectious Disease"/>
            <person name="Wu L."/>
            <person name="Ma J."/>
        </authorList>
    </citation>
    <scope>NUCLEOTIDE SEQUENCE [LARGE SCALE GENOMIC DNA]</scope>
    <source>
        <strain evidence="8">KCTC 42964</strain>
    </source>
</reference>
<dbReference type="PANTHER" id="PTHR42987:SF8">
    <property type="entry name" value="PROTEINASE"/>
    <property type="match status" value="1"/>
</dbReference>
<dbReference type="PANTHER" id="PTHR42987">
    <property type="entry name" value="PEPTIDASE S49"/>
    <property type="match status" value="1"/>
</dbReference>
<gene>
    <name evidence="7" type="ORF">ACFOGJ_30015</name>
</gene>
<dbReference type="Gene3D" id="3.90.226.10">
    <property type="entry name" value="2-enoyl-CoA Hydratase, Chain A, domain 1"/>
    <property type="match status" value="1"/>
</dbReference>
<proteinExistence type="inferred from homology"/>
<organism evidence="7 8">
    <name type="scientific">Marinibaculum pumilum</name>
    <dbReference type="NCBI Taxonomy" id="1766165"/>
    <lineage>
        <taxon>Bacteria</taxon>
        <taxon>Pseudomonadati</taxon>
        <taxon>Pseudomonadota</taxon>
        <taxon>Alphaproteobacteria</taxon>
        <taxon>Rhodospirillales</taxon>
        <taxon>Rhodospirillaceae</taxon>
        <taxon>Marinibaculum</taxon>
    </lineage>
</organism>
<dbReference type="InterPro" id="IPR002142">
    <property type="entry name" value="Peptidase_S49"/>
</dbReference>
<name>A0ABV7LA72_9PROT</name>
<evidence type="ECO:0000256" key="4">
    <source>
        <dbReference type="ARBA" id="ARBA00022825"/>
    </source>
</evidence>
<keyword evidence="4" id="KW-0720">Serine protease</keyword>
<evidence type="ECO:0000256" key="5">
    <source>
        <dbReference type="SAM" id="MobiDB-lite"/>
    </source>
</evidence>
<evidence type="ECO:0000256" key="2">
    <source>
        <dbReference type="ARBA" id="ARBA00022670"/>
    </source>
</evidence>
<evidence type="ECO:0000259" key="6">
    <source>
        <dbReference type="Pfam" id="PF01343"/>
    </source>
</evidence>